<dbReference type="Proteomes" id="UP000240475">
    <property type="component" value="Chromosome"/>
</dbReference>
<gene>
    <name evidence="1" type="ORF">DA456_18655</name>
</gene>
<accession>A0AAD0MZ47</accession>
<reference evidence="1 2" key="1">
    <citation type="submission" date="2018-04" db="EMBL/GenBank/DDBJ databases">
        <authorList>
            <person name="Cha J.-S."/>
        </authorList>
    </citation>
    <scope>NUCLEOTIDE SEQUENCE [LARGE SCALE GENOMIC DNA]</scope>
    <source>
        <strain evidence="1 2">LMG5095</strain>
    </source>
</reference>
<dbReference type="AlphaFoldDB" id="A0AAD0MZ47"/>
<proteinExistence type="predicted"/>
<organism evidence="1 2">
    <name type="scientific">Pseudomonas syringae pv. atrofaciens</name>
    <dbReference type="NCBI Taxonomy" id="192087"/>
    <lineage>
        <taxon>Bacteria</taxon>
        <taxon>Pseudomonadati</taxon>
        <taxon>Pseudomonadota</taxon>
        <taxon>Gammaproteobacteria</taxon>
        <taxon>Pseudomonadales</taxon>
        <taxon>Pseudomonadaceae</taxon>
        <taxon>Pseudomonas</taxon>
        <taxon>Pseudomonas syringae</taxon>
    </lineage>
</organism>
<protein>
    <submittedName>
        <fullName evidence="1">Uncharacterized protein</fullName>
    </submittedName>
</protein>
<evidence type="ECO:0000313" key="2">
    <source>
        <dbReference type="Proteomes" id="UP000240475"/>
    </source>
</evidence>
<dbReference type="EMBL" id="CP028490">
    <property type="protein sequence ID" value="AVX25264.1"/>
    <property type="molecule type" value="Genomic_DNA"/>
</dbReference>
<name>A0AAD0MZ47_PSESX</name>
<sequence>MHPQNIRLGPNLMACVIKWLEHQDIANYTVENGLLSWRDAETDAARLQRNKFYTAFGFDLVGNSGTQHGLEVVNGTFGAATVGALIIPDRYQTGLVPWDKFACALETEREEGVRNLAELKEVDRFTDRKSFFGKWLLKLWGWRMPFETRHKYPLKDWEPSNAVKE</sequence>
<evidence type="ECO:0000313" key="1">
    <source>
        <dbReference type="EMBL" id="AVX25264.1"/>
    </source>
</evidence>